<dbReference type="EMBL" id="JAWRVE010000053">
    <property type="protein sequence ID" value="KAL1866891.1"/>
    <property type="molecule type" value="Genomic_DNA"/>
</dbReference>
<evidence type="ECO:0008006" key="3">
    <source>
        <dbReference type="Google" id="ProtNLM"/>
    </source>
</evidence>
<keyword evidence="2" id="KW-1185">Reference proteome</keyword>
<evidence type="ECO:0000313" key="2">
    <source>
        <dbReference type="Proteomes" id="UP001583177"/>
    </source>
</evidence>
<sequence>MAMVQVFLKHGQDPDSTVWTTTGGSAPALHVSDSKLASILLRNGANVNSLDSTELTALDVALGAKRDLEEIGISVSRDDAYNLVLLLLRYGGRVTQAGILSLEEFHRALFQSIEYAPDTVDPRVLDPPRLEDSLAQARSAYEVTIDTIRD</sequence>
<reference evidence="1 2" key="1">
    <citation type="journal article" date="2024" name="IMA Fungus">
        <title>IMA Genome - F19 : A genome assembly and annotation guide to empower mycologists, including annotated draft genome sequences of Ceratocystis pirilliformis, Diaporthe australafricana, Fusarium ophioides, Paecilomyces lecythidis, and Sporothrix stenoceras.</title>
        <authorList>
            <person name="Aylward J."/>
            <person name="Wilson A.M."/>
            <person name="Visagie C.M."/>
            <person name="Spraker J."/>
            <person name="Barnes I."/>
            <person name="Buitendag C."/>
            <person name="Ceriani C."/>
            <person name="Del Mar Angel L."/>
            <person name="du Plessis D."/>
            <person name="Fuchs T."/>
            <person name="Gasser K."/>
            <person name="Kramer D."/>
            <person name="Li W."/>
            <person name="Munsamy K."/>
            <person name="Piso A."/>
            <person name="Price J.L."/>
            <person name="Sonnekus B."/>
            <person name="Thomas C."/>
            <person name="van der Nest A."/>
            <person name="van Dijk A."/>
            <person name="van Heerden A."/>
            <person name="van Vuuren N."/>
            <person name="Yilmaz N."/>
            <person name="Duong T.A."/>
            <person name="van der Merwe N.A."/>
            <person name="Wingfield M.J."/>
            <person name="Wingfield B.D."/>
        </authorList>
    </citation>
    <scope>NUCLEOTIDE SEQUENCE [LARGE SCALE GENOMIC DNA]</scope>
    <source>
        <strain evidence="1 2">CMW 18300</strain>
    </source>
</reference>
<protein>
    <recommendedName>
        <fullName evidence="3">Ankyrin repeat protein</fullName>
    </recommendedName>
</protein>
<organism evidence="1 2">
    <name type="scientific">Diaporthe australafricana</name>
    <dbReference type="NCBI Taxonomy" id="127596"/>
    <lineage>
        <taxon>Eukaryota</taxon>
        <taxon>Fungi</taxon>
        <taxon>Dikarya</taxon>
        <taxon>Ascomycota</taxon>
        <taxon>Pezizomycotina</taxon>
        <taxon>Sordariomycetes</taxon>
        <taxon>Sordariomycetidae</taxon>
        <taxon>Diaporthales</taxon>
        <taxon>Diaporthaceae</taxon>
        <taxon>Diaporthe</taxon>
    </lineage>
</organism>
<name>A0ABR3WTW6_9PEZI</name>
<comment type="caution">
    <text evidence="1">The sequence shown here is derived from an EMBL/GenBank/DDBJ whole genome shotgun (WGS) entry which is preliminary data.</text>
</comment>
<dbReference type="Gene3D" id="1.25.40.20">
    <property type="entry name" value="Ankyrin repeat-containing domain"/>
    <property type="match status" value="1"/>
</dbReference>
<dbReference type="SUPFAM" id="SSF48403">
    <property type="entry name" value="Ankyrin repeat"/>
    <property type="match status" value="1"/>
</dbReference>
<dbReference type="Proteomes" id="UP001583177">
    <property type="component" value="Unassembled WGS sequence"/>
</dbReference>
<dbReference type="InterPro" id="IPR036770">
    <property type="entry name" value="Ankyrin_rpt-contain_sf"/>
</dbReference>
<evidence type="ECO:0000313" key="1">
    <source>
        <dbReference type="EMBL" id="KAL1866891.1"/>
    </source>
</evidence>
<gene>
    <name evidence="1" type="ORF">Daus18300_006594</name>
</gene>
<accession>A0ABR3WTW6</accession>
<proteinExistence type="predicted"/>